<dbReference type="OrthoDB" id="5294959at2"/>
<dbReference type="GO" id="GO:0005886">
    <property type="term" value="C:plasma membrane"/>
    <property type="evidence" value="ECO:0007669"/>
    <property type="project" value="UniProtKB-SubCell"/>
</dbReference>
<keyword evidence="9 11" id="KW-0807">Transducer</keyword>
<evidence type="ECO:0000256" key="5">
    <source>
        <dbReference type="ARBA" id="ARBA00022519"/>
    </source>
</evidence>
<protein>
    <submittedName>
        <fullName evidence="15">Chemotaxis protein</fullName>
    </submittedName>
</protein>
<dbReference type="Gene3D" id="1.10.287.950">
    <property type="entry name" value="Methyl-accepting chemotaxis protein"/>
    <property type="match status" value="1"/>
</dbReference>
<dbReference type="InterPro" id="IPR004089">
    <property type="entry name" value="MCPsignal_dom"/>
</dbReference>
<evidence type="ECO:0000256" key="2">
    <source>
        <dbReference type="ARBA" id="ARBA00022475"/>
    </source>
</evidence>
<feature type="domain" description="Methyl-accepting transducer" evidence="13">
    <location>
        <begin position="250"/>
        <end position="486"/>
    </location>
</feature>
<evidence type="ECO:0000256" key="8">
    <source>
        <dbReference type="ARBA" id="ARBA00023136"/>
    </source>
</evidence>
<evidence type="ECO:0000256" key="12">
    <source>
        <dbReference type="SAM" id="Phobius"/>
    </source>
</evidence>
<keyword evidence="8 12" id="KW-0472">Membrane</keyword>
<dbReference type="SUPFAM" id="SSF55785">
    <property type="entry name" value="PYP-like sensor domain (PAS domain)"/>
    <property type="match status" value="1"/>
</dbReference>
<keyword evidence="4" id="KW-0145">Chemotaxis</keyword>
<accession>A0A2S5KWY6</accession>
<gene>
    <name evidence="15" type="ORF">C4K68_01645</name>
</gene>
<dbReference type="FunFam" id="3.30.450.20:FF:000046">
    <property type="entry name" value="Aerotaxis sensor receptor"/>
    <property type="match status" value="1"/>
</dbReference>
<dbReference type="PANTHER" id="PTHR32089">
    <property type="entry name" value="METHYL-ACCEPTING CHEMOTAXIS PROTEIN MCPB"/>
    <property type="match status" value="1"/>
</dbReference>
<dbReference type="PANTHER" id="PTHR32089:SF74">
    <property type="entry name" value="METHYL-ACCEPTING CHEMOTAXIS PROTEIN AER"/>
    <property type="match status" value="1"/>
</dbReference>
<dbReference type="AlphaFoldDB" id="A0A2S5KWY6"/>
<evidence type="ECO:0000256" key="4">
    <source>
        <dbReference type="ARBA" id="ARBA00022500"/>
    </source>
</evidence>
<evidence type="ECO:0000259" key="13">
    <source>
        <dbReference type="PROSITE" id="PS50111"/>
    </source>
</evidence>
<dbReference type="InterPro" id="IPR013655">
    <property type="entry name" value="PAS_fold_3"/>
</dbReference>
<comment type="subcellular location">
    <subcellularLocation>
        <location evidence="1">Cell inner membrane</location>
        <topology evidence="1">Multi-pass membrane protein</topology>
    </subcellularLocation>
</comment>
<evidence type="ECO:0000256" key="10">
    <source>
        <dbReference type="ARBA" id="ARBA00029447"/>
    </source>
</evidence>
<dbReference type="CDD" id="cd00130">
    <property type="entry name" value="PAS"/>
    <property type="match status" value="1"/>
</dbReference>
<dbReference type="FunFam" id="1.10.287.950:FF:000001">
    <property type="entry name" value="Methyl-accepting chemotaxis sensory transducer"/>
    <property type="match status" value="1"/>
</dbReference>
<organism evidence="15 16">
    <name type="scientific">Proteobacteria bacterium 228</name>
    <dbReference type="NCBI Taxonomy" id="2083153"/>
    <lineage>
        <taxon>Bacteria</taxon>
        <taxon>Pseudomonadati</taxon>
        <taxon>Pseudomonadota</taxon>
    </lineage>
</organism>
<dbReference type="GO" id="GO:0007165">
    <property type="term" value="P:signal transduction"/>
    <property type="evidence" value="ECO:0007669"/>
    <property type="project" value="UniProtKB-KW"/>
</dbReference>
<dbReference type="EMBL" id="PRLP01000005">
    <property type="protein sequence ID" value="PPC79152.1"/>
    <property type="molecule type" value="Genomic_DNA"/>
</dbReference>
<dbReference type="SMART" id="SM00091">
    <property type="entry name" value="PAS"/>
    <property type="match status" value="1"/>
</dbReference>
<keyword evidence="6 12" id="KW-0812">Transmembrane</keyword>
<evidence type="ECO:0000313" key="16">
    <source>
        <dbReference type="Proteomes" id="UP000238196"/>
    </source>
</evidence>
<evidence type="ECO:0000256" key="3">
    <source>
        <dbReference type="ARBA" id="ARBA00022481"/>
    </source>
</evidence>
<keyword evidence="5" id="KW-0997">Cell inner membrane</keyword>
<dbReference type="GO" id="GO:0004888">
    <property type="term" value="F:transmembrane signaling receptor activity"/>
    <property type="evidence" value="ECO:0007669"/>
    <property type="project" value="InterPro"/>
</dbReference>
<evidence type="ECO:0000256" key="11">
    <source>
        <dbReference type="PROSITE-ProRule" id="PRU00284"/>
    </source>
</evidence>
<name>A0A2S5KWY6_9PROT</name>
<evidence type="ECO:0000256" key="7">
    <source>
        <dbReference type="ARBA" id="ARBA00022989"/>
    </source>
</evidence>
<dbReference type="Proteomes" id="UP000238196">
    <property type="component" value="Unassembled WGS sequence"/>
</dbReference>
<dbReference type="Pfam" id="PF00015">
    <property type="entry name" value="MCPsignal"/>
    <property type="match status" value="1"/>
</dbReference>
<dbReference type="SUPFAM" id="SSF58104">
    <property type="entry name" value="Methyl-accepting chemotaxis protein (MCP) signaling domain"/>
    <property type="match status" value="1"/>
</dbReference>
<dbReference type="InterPro" id="IPR000014">
    <property type="entry name" value="PAS"/>
</dbReference>
<proteinExistence type="inferred from homology"/>
<dbReference type="InterPro" id="IPR035965">
    <property type="entry name" value="PAS-like_dom_sf"/>
</dbReference>
<dbReference type="CDD" id="cd11386">
    <property type="entry name" value="MCP_signal"/>
    <property type="match status" value="1"/>
</dbReference>
<dbReference type="PROSITE" id="PS50111">
    <property type="entry name" value="CHEMOTAXIS_TRANSDUC_2"/>
    <property type="match status" value="1"/>
</dbReference>
<dbReference type="Pfam" id="PF08447">
    <property type="entry name" value="PAS_3"/>
    <property type="match status" value="1"/>
</dbReference>
<reference evidence="15 16" key="1">
    <citation type="submission" date="2018-02" db="EMBL/GenBank/DDBJ databases">
        <title>novel marine gammaproteobacteria from coastal saline agro ecosystem.</title>
        <authorList>
            <person name="Krishnan R."/>
            <person name="Ramesh Kumar N."/>
        </authorList>
    </citation>
    <scope>NUCLEOTIDE SEQUENCE [LARGE SCALE GENOMIC DNA]</scope>
    <source>
        <strain evidence="15 16">228</strain>
    </source>
</reference>
<evidence type="ECO:0000256" key="9">
    <source>
        <dbReference type="ARBA" id="ARBA00023224"/>
    </source>
</evidence>
<feature type="domain" description="PAS" evidence="14">
    <location>
        <begin position="25"/>
        <end position="76"/>
    </location>
</feature>
<dbReference type="SMART" id="SM00283">
    <property type="entry name" value="MA"/>
    <property type="match status" value="1"/>
</dbReference>
<keyword evidence="7 12" id="KW-1133">Transmembrane helix</keyword>
<dbReference type="GO" id="GO:0052131">
    <property type="term" value="P:positive aerotaxis"/>
    <property type="evidence" value="ECO:0007669"/>
    <property type="project" value="UniProtKB-ARBA"/>
</dbReference>
<sequence>MKKNFPVTQKAIPLKAGQVLISGTDLKGAVTYCNDDFIAVSGFSRDELIGHNHNIVRHPDVPPAVYADLWQNLKAGRSWMGIVKNRAKSGDHYWVDAYITPVLEQGRVVGYESVRHPASAEQIARAEVLYARINQGKAPLTRAEQFSPVWWPVFFTLVVGLLGVVVRQLIDDPMLAWGLGILIAVLAASGVYYLINQQLARLLPDARAVFHNPLASYMYQGKVNPFTDIATSMYALRSRARTVVHRLSSSSRHVAREATHSQQRVSEVQAGIRKQQSQADQLAAAMNEMAASIGEVARHARDSAEVTVHIDQQAGESRQVLERTIATIEQLNHNVQHTSEVVARLATQSNEIGSFVSAIHSIADQTNLLALNAAIEAARAGEQGRGFAVVADEVRSLATRTQEATEQIQEIISKLQQESEQAVESINASRAGTEASVAQVRHAGDVLIDISHGMSDIHQRTEQIATAAEQQSSVAETINGNVTEISVAADSMTSEIAETVASVERVAAQAKEQGSLAERMG</sequence>
<evidence type="ECO:0000256" key="1">
    <source>
        <dbReference type="ARBA" id="ARBA00004429"/>
    </source>
</evidence>
<feature type="transmembrane region" description="Helical" evidence="12">
    <location>
        <begin position="176"/>
        <end position="195"/>
    </location>
</feature>
<keyword evidence="3" id="KW-0488">Methylation</keyword>
<comment type="caution">
    <text evidence="15">The sequence shown here is derived from an EMBL/GenBank/DDBJ whole genome shotgun (WGS) entry which is preliminary data.</text>
</comment>
<evidence type="ECO:0000313" key="15">
    <source>
        <dbReference type="EMBL" id="PPC79152.1"/>
    </source>
</evidence>
<feature type="transmembrane region" description="Helical" evidence="12">
    <location>
        <begin position="149"/>
        <end position="170"/>
    </location>
</feature>
<dbReference type="Gene3D" id="3.30.450.20">
    <property type="entry name" value="PAS domain"/>
    <property type="match status" value="1"/>
</dbReference>
<dbReference type="PROSITE" id="PS50112">
    <property type="entry name" value="PAS"/>
    <property type="match status" value="1"/>
</dbReference>
<evidence type="ECO:0000259" key="14">
    <source>
        <dbReference type="PROSITE" id="PS50112"/>
    </source>
</evidence>
<dbReference type="NCBIfam" id="TIGR00229">
    <property type="entry name" value="sensory_box"/>
    <property type="match status" value="1"/>
</dbReference>
<keyword evidence="2" id="KW-1003">Cell membrane</keyword>
<dbReference type="PRINTS" id="PR00260">
    <property type="entry name" value="CHEMTRNSDUCR"/>
</dbReference>
<evidence type="ECO:0000256" key="6">
    <source>
        <dbReference type="ARBA" id="ARBA00022692"/>
    </source>
</evidence>
<comment type="similarity">
    <text evidence="10">Belongs to the methyl-accepting chemotaxis (MCP) protein family.</text>
</comment>
<dbReference type="InterPro" id="IPR004090">
    <property type="entry name" value="Chemotax_Me-accpt_rcpt"/>
</dbReference>